<feature type="DNA-binding region" description="H-T-H motif" evidence="2">
    <location>
        <begin position="31"/>
        <end position="50"/>
    </location>
</feature>
<evidence type="ECO:0000256" key="2">
    <source>
        <dbReference type="PROSITE-ProRule" id="PRU00335"/>
    </source>
</evidence>
<dbReference type="PANTHER" id="PTHR30328:SF54">
    <property type="entry name" value="HTH-TYPE TRANSCRIPTIONAL REPRESSOR SCO4008"/>
    <property type="match status" value="1"/>
</dbReference>
<dbReference type="SUPFAM" id="SSF46689">
    <property type="entry name" value="Homeodomain-like"/>
    <property type="match status" value="1"/>
</dbReference>
<dbReference type="AlphaFoldDB" id="A0A1M6SHG1"/>
<dbReference type="InterPro" id="IPR050109">
    <property type="entry name" value="HTH-type_TetR-like_transc_reg"/>
</dbReference>
<dbReference type="PANTHER" id="PTHR30328">
    <property type="entry name" value="TRANSCRIPTIONAL REPRESSOR"/>
    <property type="match status" value="1"/>
</dbReference>
<dbReference type="GO" id="GO:0006355">
    <property type="term" value="P:regulation of DNA-templated transcription"/>
    <property type="evidence" value="ECO:0007669"/>
    <property type="project" value="UniProtKB-ARBA"/>
</dbReference>
<evidence type="ECO:0000313" key="4">
    <source>
        <dbReference type="EMBL" id="SHK44204.1"/>
    </source>
</evidence>
<evidence type="ECO:0000259" key="3">
    <source>
        <dbReference type="PROSITE" id="PS50977"/>
    </source>
</evidence>
<evidence type="ECO:0000313" key="5">
    <source>
        <dbReference type="Proteomes" id="UP000184301"/>
    </source>
</evidence>
<sequence>MKREEKNAISRQRILDAALKEFSEKGYGGASLNTVCAENAISKGIIYHYFKDKDELYLLCVTDCFNTLTAYMKAMQEDVSATIERRLSAYFDARLRFFAENPLYLGVFLDVVLNPPAHLAMQIANARDAFDALNISVLTALLESAPLRKGLSAAAVTEDFRMYMDFFNARFRVALADAVTPEDALREHEERSHRQLSILLHGVLEHQDEKD</sequence>
<dbReference type="SUPFAM" id="SSF48498">
    <property type="entry name" value="Tetracyclin repressor-like, C-terminal domain"/>
    <property type="match status" value="1"/>
</dbReference>
<dbReference type="InterPro" id="IPR009057">
    <property type="entry name" value="Homeodomain-like_sf"/>
</dbReference>
<dbReference type="Proteomes" id="UP000184301">
    <property type="component" value="Unassembled WGS sequence"/>
</dbReference>
<name>A0A1M6SHG1_9FIRM</name>
<reference evidence="4 5" key="1">
    <citation type="submission" date="2016-11" db="EMBL/GenBank/DDBJ databases">
        <authorList>
            <person name="Jaros S."/>
            <person name="Januszkiewicz K."/>
            <person name="Wedrychowicz H."/>
        </authorList>
    </citation>
    <scope>NUCLEOTIDE SEQUENCE [LARGE SCALE GENOMIC DNA]</scope>
    <source>
        <strain evidence="4 5">DSM 15480</strain>
    </source>
</reference>
<dbReference type="PROSITE" id="PS50977">
    <property type="entry name" value="HTH_TETR_2"/>
    <property type="match status" value="1"/>
</dbReference>
<dbReference type="RefSeq" id="WP_073111823.1">
    <property type="nucleotide sequence ID" value="NZ_FQZY01000049.1"/>
</dbReference>
<keyword evidence="1 2" id="KW-0238">DNA-binding</keyword>
<dbReference type="Pfam" id="PF00440">
    <property type="entry name" value="TetR_N"/>
    <property type="match status" value="1"/>
</dbReference>
<keyword evidence="5" id="KW-1185">Reference proteome</keyword>
<dbReference type="InterPro" id="IPR036271">
    <property type="entry name" value="Tet_transcr_reg_TetR-rel_C_sf"/>
</dbReference>
<dbReference type="EMBL" id="FQZY01000049">
    <property type="protein sequence ID" value="SHK44204.1"/>
    <property type="molecule type" value="Genomic_DNA"/>
</dbReference>
<dbReference type="STRING" id="1121950.SAMN02745243_02956"/>
<dbReference type="InterPro" id="IPR023772">
    <property type="entry name" value="DNA-bd_HTH_TetR-type_CS"/>
</dbReference>
<feature type="domain" description="HTH tetR-type" evidence="3">
    <location>
        <begin position="8"/>
        <end position="68"/>
    </location>
</feature>
<gene>
    <name evidence="4" type="ORF">SAMN02745243_02956</name>
</gene>
<protein>
    <submittedName>
        <fullName evidence="4">Transcriptional regulator, TetR family</fullName>
    </submittedName>
</protein>
<dbReference type="PRINTS" id="PR00455">
    <property type="entry name" value="HTHTETR"/>
</dbReference>
<dbReference type="PROSITE" id="PS01081">
    <property type="entry name" value="HTH_TETR_1"/>
    <property type="match status" value="1"/>
</dbReference>
<accession>A0A1M6SHG1</accession>
<dbReference type="Gene3D" id="1.10.357.10">
    <property type="entry name" value="Tetracycline Repressor, domain 2"/>
    <property type="match status" value="1"/>
</dbReference>
<dbReference type="InterPro" id="IPR001647">
    <property type="entry name" value="HTH_TetR"/>
</dbReference>
<dbReference type="OrthoDB" id="9780939at2"/>
<evidence type="ECO:0000256" key="1">
    <source>
        <dbReference type="ARBA" id="ARBA00023125"/>
    </source>
</evidence>
<dbReference type="Gene3D" id="1.10.10.60">
    <property type="entry name" value="Homeodomain-like"/>
    <property type="match status" value="1"/>
</dbReference>
<proteinExistence type="predicted"/>
<organism evidence="4 5">
    <name type="scientific">Hespellia stercorisuis DSM 15480</name>
    <dbReference type="NCBI Taxonomy" id="1121950"/>
    <lineage>
        <taxon>Bacteria</taxon>
        <taxon>Bacillati</taxon>
        <taxon>Bacillota</taxon>
        <taxon>Clostridia</taxon>
        <taxon>Lachnospirales</taxon>
        <taxon>Lachnospiraceae</taxon>
        <taxon>Hespellia</taxon>
    </lineage>
</organism>
<dbReference type="GO" id="GO:0003677">
    <property type="term" value="F:DNA binding"/>
    <property type="evidence" value="ECO:0007669"/>
    <property type="project" value="UniProtKB-UniRule"/>
</dbReference>